<comment type="caution">
    <text evidence="2">The sequence shown here is derived from an EMBL/GenBank/DDBJ whole genome shotgun (WGS) entry which is preliminary data.</text>
</comment>
<feature type="compositionally biased region" description="Low complexity" evidence="1">
    <location>
        <begin position="538"/>
        <end position="561"/>
    </location>
</feature>
<dbReference type="Gene3D" id="2.60.40.640">
    <property type="match status" value="1"/>
</dbReference>
<dbReference type="EMBL" id="JASEJX010000014">
    <property type="protein sequence ID" value="KAK4516737.1"/>
    <property type="molecule type" value="Genomic_DNA"/>
</dbReference>
<dbReference type="SUPFAM" id="SSF81296">
    <property type="entry name" value="E set domains"/>
    <property type="match status" value="1"/>
</dbReference>
<evidence type="ECO:0008006" key="4">
    <source>
        <dbReference type="Google" id="ProtNLM"/>
    </source>
</evidence>
<dbReference type="AlphaFoldDB" id="A0AAN7DFW0"/>
<organism evidence="2 3">
    <name type="scientific">Mucor velutinosus</name>
    <dbReference type="NCBI Taxonomy" id="708070"/>
    <lineage>
        <taxon>Eukaryota</taxon>
        <taxon>Fungi</taxon>
        <taxon>Fungi incertae sedis</taxon>
        <taxon>Mucoromycota</taxon>
        <taxon>Mucoromycotina</taxon>
        <taxon>Mucoromycetes</taxon>
        <taxon>Mucorales</taxon>
        <taxon>Mucorineae</taxon>
        <taxon>Mucoraceae</taxon>
        <taxon>Mucor</taxon>
    </lineage>
</organism>
<feature type="compositionally biased region" description="Low complexity" evidence="1">
    <location>
        <begin position="589"/>
        <end position="604"/>
    </location>
</feature>
<evidence type="ECO:0000313" key="3">
    <source>
        <dbReference type="Proteomes" id="UP001304243"/>
    </source>
</evidence>
<accession>A0AAN7DFW0</accession>
<dbReference type="RefSeq" id="XP_064683403.1">
    <property type="nucleotide sequence ID" value="XM_064830901.1"/>
</dbReference>
<reference evidence="2 3" key="1">
    <citation type="submission" date="2022-11" db="EMBL/GenBank/DDBJ databases">
        <title>Mucor velutinosus strain NIH1002 WGS.</title>
        <authorList>
            <person name="Subramanian P."/>
            <person name="Mullikin J.C."/>
            <person name="Segre J.A."/>
            <person name="Zelazny A.M."/>
        </authorList>
    </citation>
    <scope>NUCLEOTIDE SEQUENCE [LARGE SCALE GENOMIC DNA]</scope>
    <source>
        <strain evidence="2 3">NIH1002</strain>
    </source>
</reference>
<dbReference type="InterPro" id="IPR014752">
    <property type="entry name" value="Arrestin-like_C"/>
</dbReference>
<proteinExistence type="predicted"/>
<feature type="region of interest" description="Disordered" evidence="1">
    <location>
        <begin position="664"/>
        <end position="698"/>
    </location>
</feature>
<feature type="compositionally biased region" description="Polar residues" evidence="1">
    <location>
        <begin position="562"/>
        <end position="577"/>
    </location>
</feature>
<feature type="region of interest" description="Disordered" evidence="1">
    <location>
        <begin position="372"/>
        <end position="391"/>
    </location>
</feature>
<gene>
    <name evidence="2" type="ORF">ATC70_011715</name>
</gene>
<feature type="region of interest" description="Disordered" evidence="1">
    <location>
        <begin position="404"/>
        <end position="450"/>
    </location>
</feature>
<feature type="compositionally biased region" description="Polar residues" evidence="1">
    <location>
        <begin position="379"/>
        <end position="389"/>
    </location>
</feature>
<name>A0AAN7DFW0_9FUNG</name>
<evidence type="ECO:0000313" key="2">
    <source>
        <dbReference type="EMBL" id="KAK4516737.1"/>
    </source>
</evidence>
<keyword evidence="3" id="KW-1185">Reference proteome</keyword>
<evidence type="ECO:0000256" key="1">
    <source>
        <dbReference type="SAM" id="MobiDB-lite"/>
    </source>
</evidence>
<protein>
    <recommendedName>
        <fullName evidence="4">Arrestin C-terminal-like domain-containing protein</fullName>
    </recommendedName>
</protein>
<sequence length="720" mass="79590">MKEGIQLAEIVPAVRYLDFIGTTNDIDTIEQSQTLKGHVRIVLMKALKIKSITVKFKGASSVKTFDYNNQVTTPLLPKLKMKLLQKPAILPMGEHVLPWELDVPNIYPRSFHNQRARVDYKVQLKISLGGINKSIVVNRTIVIRRHMFLSRDLIAVITTRTFEHGVNDMLRFRVETPKIVCSEQGYIPILIDFKSLNEAFSVKQIYTQIIETTTFKCRNVSKTEADMTIVGIKRDSPIIESFVKYGDAGLFSKTVKRVIPATINNLDVQDQDYGAISVPLLVKQELDMLLEHDIDSPLVAITHHLELTFNFGGEVDEIRAKIPVIVSSVPDSISIHSSDSGNKLRKHAIEAQLHELPLSVEIADAIPTAKRHDGYRSTLDGSSTTSSPLKDSFWLSTADGKTLKKAASDQNISRTRTSSEKSLLRGSSNGKRRSITPSPPTSRPSSTKSNKLPVQSIDIHLANNNNNNNNNNNRDKAAQYMYMPTSAMFASSTPFDDHDRAAALKSPFSGAFVGLHPPPRKNNRKKEPAKMQLESDDSSTLSRQLTTSSSTSTASAKTYSRPTSPASVAQTSGSTIDHYTMPLPPVPYSNRNSSHSSSLENGHLLSPTTTARRALLNQSKSSNTSSSYKTLSIKKRSNSIDPESIYSTSITNHYVGAELPPIPSSSSSSSVNAAAGMAPSPPAMTRQRLPSVPNVDEHRKTRMYFEEDDSDDDDISFYFQ</sequence>
<feature type="region of interest" description="Disordered" evidence="1">
    <location>
        <begin position="509"/>
        <end position="604"/>
    </location>
</feature>
<feature type="compositionally biased region" description="Low complexity" evidence="1">
    <location>
        <begin position="664"/>
        <end position="678"/>
    </location>
</feature>
<dbReference type="GeneID" id="89955401"/>
<dbReference type="InterPro" id="IPR014756">
    <property type="entry name" value="Ig_E-set"/>
</dbReference>
<dbReference type="Proteomes" id="UP001304243">
    <property type="component" value="Unassembled WGS sequence"/>
</dbReference>